<dbReference type="EMBL" id="JBJKBG010000008">
    <property type="protein sequence ID" value="KAL3724862.1"/>
    <property type="molecule type" value="Genomic_DNA"/>
</dbReference>
<dbReference type="Pfam" id="PF22669">
    <property type="entry name" value="Exo_endo_phos2"/>
    <property type="match status" value="1"/>
</dbReference>
<dbReference type="Proteomes" id="UP001634007">
    <property type="component" value="Unassembled WGS sequence"/>
</dbReference>
<protein>
    <recommendedName>
        <fullName evidence="3">Inositol polyphosphate-related phosphatase domain-containing protein</fullName>
    </recommendedName>
</protein>
<reference evidence="4 5" key="1">
    <citation type="submission" date="2024-11" db="EMBL/GenBank/DDBJ databases">
        <title>Chromosome-level genome assembly of Eucalyptus globulus Labill. provides insights into its genome evolution.</title>
        <authorList>
            <person name="Li X."/>
        </authorList>
    </citation>
    <scope>NUCLEOTIDE SEQUENCE [LARGE SCALE GENOMIC DNA]</scope>
    <source>
        <strain evidence="4">CL2024</strain>
        <tissue evidence="4">Fresh tender leaves</tissue>
    </source>
</reference>
<dbReference type="SMART" id="SM00128">
    <property type="entry name" value="IPPc"/>
    <property type="match status" value="1"/>
</dbReference>
<comment type="caution">
    <text evidence="4">The sequence shown here is derived from an EMBL/GenBank/DDBJ whole genome shotgun (WGS) entry which is preliminary data.</text>
</comment>
<organism evidence="4 5">
    <name type="scientific">Eucalyptus globulus</name>
    <name type="common">Tasmanian blue gum</name>
    <dbReference type="NCBI Taxonomy" id="34317"/>
    <lineage>
        <taxon>Eukaryota</taxon>
        <taxon>Viridiplantae</taxon>
        <taxon>Streptophyta</taxon>
        <taxon>Embryophyta</taxon>
        <taxon>Tracheophyta</taxon>
        <taxon>Spermatophyta</taxon>
        <taxon>Magnoliopsida</taxon>
        <taxon>eudicotyledons</taxon>
        <taxon>Gunneridae</taxon>
        <taxon>Pentapetalae</taxon>
        <taxon>rosids</taxon>
        <taxon>malvids</taxon>
        <taxon>Myrtales</taxon>
        <taxon>Myrtaceae</taxon>
        <taxon>Myrtoideae</taxon>
        <taxon>Eucalypteae</taxon>
        <taxon>Eucalyptus</taxon>
    </lineage>
</organism>
<dbReference type="PANTHER" id="PTHR45666">
    <property type="entry name" value="TYPE IV INOSITOL POLYPHOSPHATE 5-PHOSPHATASE 9"/>
    <property type="match status" value="1"/>
</dbReference>
<dbReference type="InterPro" id="IPR000300">
    <property type="entry name" value="IPPc"/>
</dbReference>
<keyword evidence="5" id="KW-1185">Reference proteome</keyword>
<evidence type="ECO:0000256" key="2">
    <source>
        <dbReference type="ARBA" id="ARBA00022801"/>
    </source>
</evidence>
<gene>
    <name evidence="4" type="ORF">ACJRO7_029951</name>
</gene>
<evidence type="ECO:0000313" key="5">
    <source>
        <dbReference type="Proteomes" id="UP001634007"/>
    </source>
</evidence>
<dbReference type="AlphaFoldDB" id="A0ABD3JC15"/>
<accession>A0ABD3JC15</accession>
<dbReference type="Gene3D" id="3.60.10.10">
    <property type="entry name" value="Endonuclease/exonuclease/phosphatase"/>
    <property type="match status" value="1"/>
</dbReference>
<proteinExistence type="inferred from homology"/>
<name>A0ABD3JC15_EUCGL</name>
<sequence>MWPKLVLNKVLRKSLSSSNIVADLPDSREILPEFHSSDASTMKACNQQTCKIFVSSWNVGGIVPPEDMDIEYWLDTKKYPADIYVFGFQEIVPLSAGNVLGSENSKISRKWNAIISRTLNKSSSRARPDDSSTVGSQSKEHFRCIVSKQMVGIFISVWIRSNLCEFVSHPSVSFVGCGIMGCLGNKGSVSVRFLLRETSFCFVCSHLASGGREGDERNRNSDAIEILLRTTFPHGPSRNLPRKILDHDRVIWLGDLNYRIHLPDTMTRSLVEKRKWDLLLEKDQLKAELMEGHVFQGWQEGVIKFEPTYKYCLNSESYYGGNPNAKVKKSRAPAWCDRIIWFGEGLKQSLYDRGESTLSDHRPVRAIFTAETEVYRVLQKSDVSNDEGLIDTRTTFRRVLE</sequence>
<comment type="similarity">
    <text evidence="1">Belongs to the inositol polyphosphate 5-phosphatase family.</text>
</comment>
<dbReference type="InterPro" id="IPR036691">
    <property type="entry name" value="Endo/exonu/phosph_ase_sf"/>
</dbReference>
<feature type="domain" description="Inositol polyphosphate-related phosphatase" evidence="3">
    <location>
        <begin position="48"/>
        <end position="376"/>
    </location>
</feature>
<evidence type="ECO:0000313" key="4">
    <source>
        <dbReference type="EMBL" id="KAL3724862.1"/>
    </source>
</evidence>
<dbReference type="InterPro" id="IPR045849">
    <property type="entry name" value="IP5P_plant"/>
</dbReference>
<keyword evidence="2" id="KW-0378">Hydrolase</keyword>
<evidence type="ECO:0000256" key="1">
    <source>
        <dbReference type="ARBA" id="ARBA00010768"/>
    </source>
</evidence>
<dbReference type="GO" id="GO:0016787">
    <property type="term" value="F:hydrolase activity"/>
    <property type="evidence" value="ECO:0007669"/>
    <property type="project" value="UniProtKB-KW"/>
</dbReference>
<evidence type="ECO:0000259" key="3">
    <source>
        <dbReference type="SMART" id="SM00128"/>
    </source>
</evidence>
<dbReference type="PANTHER" id="PTHR45666:SF12">
    <property type="entry name" value="TYPE IV INOSITOL POLYPHOSPHATE 5-PHOSPHATASE 9-LIKE"/>
    <property type="match status" value="1"/>
</dbReference>
<dbReference type="SUPFAM" id="SSF56219">
    <property type="entry name" value="DNase I-like"/>
    <property type="match status" value="1"/>
</dbReference>